<dbReference type="GO" id="GO:0006508">
    <property type="term" value="P:proteolysis"/>
    <property type="evidence" value="ECO:0007669"/>
    <property type="project" value="UniProtKB-KW"/>
</dbReference>
<dbReference type="GO" id="GO:0009002">
    <property type="term" value="F:serine-type D-Ala-D-Ala carboxypeptidase activity"/>
    <property type="evidence" value="ECO:0007669"/>
    <property type="project" value="UniProtKB-EC"/>
</dbReference>
<dbReference type="InterPro" id="IPR023346">
    <property type="entry name" value="Lysozyme-like_dom_sf"/>
</dbReference>
<comment type="catalytic activity">
    <reaction evidence="13">
        <text>[GlcNAc-(1-&gt;4)-Mur2Ac(oyl-L-Ala-gamma-D-Glu-L-Lys-D-Ala-D-Ala)](n)-di-trans,octa-cis-undecaprenyl diphosphate + beta-D-GlcNAc-(1-&gt;4)-Mur2Ac(oyl-L-Ala-gamma-D-Glu-L-Lys-D-Ala-D-Ala)-di-trans,octa-cis-undecaprenyl diphosphate = [GlcNAc-(1-&gt;4)-Mur2Ac(oyl-L-Ala-gamma-D-Glu-L-Lys-D-Ala-D-Ala)](n+1)-di-trans,octa-cis-undecaprenyl diphosphate + di-trans,octa-cis-undecaprenyl diphosphate + H(+)</text>
        <dbReference type="Rhea" id="RHEA:23708"/>
        <dbReference type="Rhea" id="RHEA-COMP:9602"/>
        <dbReference type="Rhea" id="RHEA-COMP:9603"/>
        <dbReference type="ChEBI" id="CHEBI:15378"/>
        <dbReference type="ChEBI" id="CHEBI:58405"/>
        <dbReference type="ChEBI" id="CHEBI:60033"/>
        <dbReference type="ChEBI" id="CHEBI:78435"/>
        <dbReference type="EC" id="2.4.99.28"/>
    </reaction>
</comment>
<organism evidence="17 18">
    <name type="scientific">Pyramidobacter porci</name>
    <dbReference type="NCBI Taxonomy" id="2605789"/>
    <lineage>
        <taxon>Bacteria</taxon>
        <taxon>Thermotogati</taxon>
        <taxon>Synergistota</taxon>
        <taxon>Synergistia</taxon>
        <taxon>Synergistales</taxon>
        <taxon>Dethiosulfovibrionaceae</taxon>
        <taxon>Pyramidobacter</taxon>
    </lineage>
</organism>
<evidence type="ECO:0000256" key="6">
    <source>
        <dbReference type="ARBA" id="ARBA00022679"/>
    </source>
</evidence>
<evidence type="ECO:0000256" key="13">
    <source>
        <dbReference type="ARBA" id="ARBA00049902"/>
    </source>
</evidence>
<evidence type="ECO:0000256" key="4">
    <source>
        <dbReference type="ARBA" id="ARBA00022670"/>
    </source>
</evidence>
<dbReference type="Pfam" id="PF00905">
    <property type="entry name" value="Transpeptidase"/>
    <property type="match status" value="1"/>
</dbReference>
<dbReference type="NCBIfam" id="TIGR02074">
    <property type="entry name" value="PBP_1a_fam"/>
    <property type="match status" value="1"/>
</dbReference>
<dbReference type="InterPro" id="IPR050396">
    <property type="entry name" value="Glycosyltr_51/Transpeptidase"/>
</dbReference>
<dbReference type="SUPFAM" id="SSF53955">
    <property type="entry name" value="Lysozyme-like"/>
    <property type="match status" value="1"/>
</dbReference>
<dbReference type="FunFam" id="1.10.3810.10:FF:000001">
    <property type="entry name" value="Penicillin-binding protein 1A"/>
    <property type="match status" value="1"/>
</dbReference>
<dbReference type="GO" id="GO:0071555">
    <property type="term" value="P:cell wall organization"/>
    <property type="evidence" value="ECO:0007669"/>
    <property type="project" value="UniProtKB-KW"/>
</dbReference>
<dbReference type="Gene3D" id="3.40.710.10">
    <property type="entry name" value="DD-peptidase/beta-lactamase superfamily"/>
    <property type="match status" value="1"/>
</dbReference>
<dbReference type="GO" id="GO:0008658">
    <property type="term" value="F:penicillin binding"/>
    <property type="evidence" value="ECO:0007669"/>
    <property type="project" value="InterPro"/>
</dbReference>
<comment type="catalytic activity">
    <reaction evidence="12">
        <text>Preferential cleavage: (Ac)2-L-Lys-D-Ala-|-D-Ala. Also transpeptidation of peptidyl-alanyl moieties that are N-acyl substituents of D-alanine.</text>
        <dbReference type="EC" id="3.4.16.4"/>
    </reaction>
</comment>
<dbReference type="GO" id="GO:0030288">
    <property type="term" value="C:outer membrane-bounded periplasmic space"/>
    <property type="evidence" value="ECO:0007669"/>
    <property type="project" value="TreeGrafter"/>
</dbReference>
<keyword evidence="7" id="KW-0378">Hydrolase</keyword>
<protein>
    <submittedName>
        <fullName evidence="17">PBP1A family penicillin-binding protein</fullName>
    </submittedName>
</protein>
<evidence type="ECO:0000256" key="2">
    <source>
        <dbReference type="ARBA" id="ARBA00007739"/>
    </source>
</evidence>
<dbReference type="InterPro" id="IPR036950">
    <property type="entry name" value="PBP_transglycosylase"/>
</dbReference>
<dbReference type="PANTHER" id="PTHR32282">
    <property type="entry name" value="BINDING PROTEIN TRANSPEPTIDASE, PUTATIVE-RELATED"/>
    <property type="match status" value="1"/>
</dbReference>
<feature type="compositionally biased region" description="Pro residues" evidence="14">
    <location>
        <begin position="691"/>
        <end position="703"/>
    </location>
</feature>
<evidence type="ECO:0000256" key="12">
    <source>
        <dbReference type="ARBA" id="ARBA00034000"/>
    </source>
</evidence>
<keyword evidence="10" id="KW-0511">Multifunctional enzyme</keyword>
<dbReference type="GO" id="GO:0008360">
    <property type="term" value="P:regulation of cell shape"/>
    <property type="evidence" value="ECO:0007669"/>
    <property type="project" value="UniProtKB-KW"/>
</dbReference>
<evidence type="ECO:0000259" key="16">
    <source>
        <dbReference type="Pfam" id="PF00912"/>
    </source>
</evidence>
<dbReference type="GO" id="GO:0008955">
    <property type="term" value="F:peptidoglycan glycosyltransferase activity"/>
    <property type="evidence" value="ECO:0007669"/>
    <property type="project" value="UniProtKB-EC"/>
</dbReference>
<reference evidence="17 18" key="1">
    <citation type="submission" date="2019-08" db="EMBL/GenBank/DDBJ databases">
        <title>In-depth cultivation of the pig gut microbiome towards novel bacterial diversity and tailored functional studies.</title>
        <authorList>
            <person name="Wylensek D."/>
            <person name="Hitch T.C.A."/>
            <person name="Clavel T."/>
        </authorList>
    </citation>
    <scope>NUCLEOTIDE SEQUENCE [LARGE SCALE GENOMIC DNA]</scope>
    <source>
        <strain evidence="17 18">SM-530-WT-4B</strain>
    </source>
</reference>
<comment type="caution">
    <text evidence="17">The sequence shown here is derived from an EMBL/GenBank/DDBJ whole genome shotgun (WGS) entry which is preliminary data.</text>
</comment>
<gene>
    <name evidence="17" type="ORF">FYJ74_10265</name>
</gene>
<comment type="similarity">
    <text evidence="2">In the N-terminal section; belongs to the glycosyltransferase 51 family.</text>
</comment>
<keyword evidence="6" id="KW-0808">Transferase</keyword>
<dbReference type="GO" id="GO:0009252">
    <property type="term" value="P:peptidoglycan biosynthetic process"/>
    <property type="evidence" value="ECO:0007669"/>
    <property type="project" value="UniProtKB-KW"/>
</dbReference>
<dbReference type="InterPro" id="IPR001264">
    <property type="entry name" value="Glyco_trans_51"/>
</dbReference>
<dbReference type="InterPro" id="IPR012338">
    <property type="entry name" value="Beta-lactam/transpept-like"/>
</dbReference>
<evidence type="ECO:0000256" key="1">
    <source>
        <dbReference type="ARBA" id="ARBA00007090"/>
    </source>
</evidence>
<keyword evidence="5" id="KW-0328">Glycosyltransferase</keyword>
<evidence type="ECO:0000256" key="7">
    <source>
        <dbReference type="ARBA" id="ARBA00022801"/>
    </source>
</evidence>
<evidence type="ECO:0000256" key="9">
    <source>
        <dbReference type="ARBA" id="ARBA00022984"/>
    </source>
</evidence>
<dbReference type="Proteomes" id="UP000473699">
    <property type="component" value="Unassembled WGS sequence"/>
</dbReference>
<dbReference type="InterPro" id="IPR001460">
    <property type="entry name" value="PCN-bd_Tpept"/>
</dbReference>
<evidence type="ECO:0000256" key="3">
    <source>
        <dbReference type="ARBA" id="ARBA00022645"/>
    </source>
</evidence>
<evidence type="ECO:0000259" key="15">
    <source>
        <dbReference type="Pfam" id="PF00905"/>
    </source>
</evidence>
<dbReference type="SUPFAM" id="SSF56601">
    <property type="entry name" value="beta-lactamase/transpeptidase-like"/>
    <property type="match status" value="1"/>
</dbReference>
<keyword evidence="9" id="KW-0573">Peptidoglycan synthesis</keyword>
<evidence type="ECO:0000256" key="5">
    <source>
        <dbReference type="ARBA" id="ARBA00022676"/>
    </source>
</evidence>
<keyword evidence="11" id="KW-0961">Cell wall biogenesis/degradation</keyword>
<accession>A0A6L5YE97</accession>
<keyword evidence="3" id="KW-0121">Carboxypeptidase</keyword>
<feature type="region of interest" description="Disordered" evidence="14">
    <location>
        <begin position="688"/>
        <end position="714"/>
    </location>
</feature>
<evidence type="ECO:0000256" key="8">
    <source>
        <dbReference type="ARBA" id="ARBA00022960"/>
    </source>
</evidence>
<keyword evidence="18" id="KW-1185">Reference proteome</keyword>
<dbReference type="AlphaFoldDB" id="A0A6L5YE97"/>
<evidence type="ECO:0000313" key="18">
    <source>
        <dbReference type="Proteomes" id="UP000473699"/>
    </source>
</evidence>
<feature type="domain" description="Glycosyl transferase family 51" evidence="16">
    <location>
        <begin position="51"/>
        <end position="221"/>
    </location>
</feature>
<evidence type="ECO:0000256" key="11">
    <source>
        <dbReference type="ARBA" id="ARBA00023316"/>
    </source>
</evidence>
<name>A0A6L5YE97_9BACT</name>
<keyword evidence="4" id="KW-0645">Protease</keyword>
<evidence type="ECO:0000256" key="14">
    <source>
        <dbReference type="SAM" id="MobiDB-lite"/>
    </source>
</evidence>
<dbReference type="EMBL" id="VUNH01000011">
    <property type="protein sequence ID" value="MST56413.1"/>
    <property type="molecule type" value="Genomic_DNA"/>
</dbReference>
<keyword evidence="8" id="KW-0133">Cell shape</keyword>
<dbReference type="Gene3D" id="1.10.3810.10">
    <property type="entry name" value="Biosynthetic peptidoglycan transglycosylase-like"/>
    <property type="match status" value="1"/>
</dbReference>
<dbReference type="PANTHER" id="PTHR32282:SF33">
    <property type="entry name" value="PEPTIDOGLYCAN GLYCOSYLTRANSFERASE"/>
    <property type="match status" value="1"/>
</dbReference>
<evidence type="ECO:0000313" key="17">
    <source>
        <dbReference type="EMBL" id="MST56413.1"/>
    </source>
</evidence>
<comment type="similarity">
    <text evidence="1">In the C-terminal section; belongs to the transpeptidase family.</text>
</comment>
<dbReference type="Pfam" id="PF00912">
    <property type="entry name" value="Transgly"/>
    <property type="match status" value="1"/>
</dbReference>
<evidence type="ECO:0000256" key="10">
    <source>
        <dbReference type="ARBA" id="ARBA00023268"/>
    </source>
</evidence>
<feature type="domain" description="Penicillin-binding protein transpeptidase" evidence="15">
    <location>
        <begin position="307"/>
        <end position="547"/>
    </location>
</feature>
<proteinExistence type="inferred from homology"/>
<sequence>MWLGMTVLACIAAISVGLALYINKISDTLPTDDEILAYRANEASIVYDRKGRVITELYVENRKPMKLEQFSKWMVMSILAAEDSQFYSHKGIRPLAILRSLFSGEGGQGASTITQQLSRNLFLSSEKSLDRKAKEAIISLHMERLYSKDKLLETYLNAIYFGHGAWGIDAAAHSYFNKSASDLTLGEASILAGLVAAPEKYSPIRNMNLAKARQNYVLNRLVHLDWITREEADAAAQEQLKFNERTEKNKLVFNKAPYFVSHILFKELIPVYGSDKIYKGGMKIYTTLDLDVQQAAEESMAKLKSEGGLVALDPADGSILALVGGKDFEQSKFNRVTQAFRQSGSAFKPIVYTAALEADYRPIDHIMDAPISLRVPNSSGPAWTPHNFSETYAGEETLLNALAHSHNTPAVRLTYMLGPTAVVETARRMGITSPYLTPTLSVGLGVASVTPLEMAVVYSVFANNGNRVEPYFIREIRSREGKVLQLNSPKITEALQPGTAMIARSMLQEVIRAGTGSKARLAGFEMFGKTGTTNDYTDAWFAGGVPGLVAVVYAGNDDLKPLGGKNATGSQIALPVWSSFIRSAVKILEAPQVFPRELSDEESGVRVMRVCVESGFPASPECKKVTNIYMPADRIPTATCPLHAESAAEAEDPNAPQLLLLDQDKTDLEAVKKDEELLVSQDQLPIFGPSQIPPPIPPAPDLPPAEGNSTGSWRDYIKKDDRSVEERYQELLKKYNIQ</sequence>